<proteinExistence type="predicted"/>
<organism evidence="1">
    <name type="scientific">marine sediment metagenome</name>
    <dbReference type="NCBI Taxonomy" id="412755"/>
    <lineage>
        <taxon>unclassified sequences</taxon>
        <taxon>metagenomes</taxon>
        <taxon>ecological metagenomes</taxon>
    </lineage>
</organism>
<reference evidence="1" key="1">
    <citation type="journal article" date="2014" name="Front. Microbiol.">
        <title>High frequency of phylogenetically diverse reductive dehalogenase-homologous genes in deep subseafloor sedimentary metagenomes.</title>
        <authorList>
            <person name="Kawai M."/>
            <person name="Futagami T."/>
            <person name="Toyoda A."/>
            <person name="Takaki Y."/>
            <person name="Nishi S."/>
            <person name="Hori S."/>
            <person name="Arai W."/>
            <person name="Tsubouchi T."/>
            <person name="Morono Y."/>
            <person name="Uchiyama I."/>
            <person name="Ito T."/>
            <person name="Fujiyama A."/>
            <person name="Inagaki F."/>
            <person name="Takami H."/>
        </authorList>
    </citation>
    <scope>NUCLEOTIDE SEQUENCE</scope>
    <source>
        <strain evidence="1">Expedition CK06-06</strain>
    </source>
</reference>
<sequence length="51" mass="5616">MVLSSGKVYFLIAQPNPVLGKVYYQVVGMEGSFYRPILKFGAAQDSLDPGY</sequence>
<dbReference type="AlphaFoldDB" id="X1KQP0"/>
<comment type="caution">
    <text evidence="1">The sequence shown here is derived from an EMBL/GenBank/DDBJ whole genome shotgun (WGS) entry which is preliminary data.</text>
</comment>
<evidence type="ECO:0000313" key="1">
    <source>
        <dbReference type="EMBL" id="GAH84343.1"/>
    </source>
</evidence>
<dbReference type="EMBL" id="BARU01041055">
    <property type="protein sequence ID" value="GAH84343.1"/>
    <property type="molecule type" value="Genomic_DNA"/>
</dbReference>
<gene>
    <name evidence="1" type="ORF">S03H2_63369</name>
</gene>
<accession>X1KQP0</accession>
<name>X1KQP0_9ZZZZ</name>
<protein>
    <submittedName>
        <fullName evidence="1">Uncharacterized protein</fullName>
    </submittedName>
</protein>